<dbReference type="Proteomes" id="UP000245609">
    <property type="component" value="Unassembled WGS sequence"/>
</dbReference>
<name>A0A2T9Z9G2_9FUNG</name>
<dbReference type="EMBL" id="MBFS01001269">
    <property type="protein sequence ID" value="PVV01224.1"/>
    <property type="molecule type" value="Genomic_DNA"/>
</dbReference>
<reference evidence="2 3" key="1">
    <citation type="journal article" date="2018" name="MBio">
        <title>Comparative Genomics Reveals the Core Gene Toolbox for the Fungus-Insect Symbiosis.</title>
        <authorList>
            <person name="Wang Y."/>
            <person name="Stata M."/>
            <person name="Wang W."/>
            <person name="Stajich J.E."/>
            <person name="White M.M."/>
            <person name="Moncalvo J.M."/>
        </authorList>
    </citation>
    <scope>NUCLEOTIDE SEQUENCE [LARGE SCALE GENOMIC DNA]</scope>
    <source>
        <strain evidence="2 3">SC-DP-2</strain>
    </source>
</reference>
<evidence type="ECO:0000256" key="1">
    <source>
        <dbReference type="SAM" id="Phobius"/>
    </source>
</evidence>
<comment type="caution">
    <text evidence="2">The sequence shown here is derived from an EMBL/GenBank/DDBJ whole genome shotgun (WGS) entry which is preliminary data.</text>
</comment>
<gene>
    <name evidence="2" type="ORF">BB560_004367</name>
</gene>
<evidence type="ECO:0000313" key="2">
    <source>
        <dbReference type="EMBL" id="PVV01224.1"/>
    </source>
</evidence>
<organism evidence="2 3">
    <name type="scientific">Smittium megazygosporum</name>
    <dbReference type="NCBI Taxonomy" id="133381"/>
    <lineage>
        <taxon>Eukaryota</taxon>
        <taxon>Fungi</taxon>
        <taxon>Fungi incertae sedis</taxon>
        <taxon>Zoopagomycota</taxon>
        <taxon>Kickxellomycotina</taxon>
        <taxon>Harpellomycetes</taxon>
        <taxon>Harpellales</taxon>
        <taxon>Legeriomycetaceae</taxon>
        <taxon>Smittium</taxon>
    </lineage>
</organism>
<accession>A0A2T9Z9G2</accession>
<dbReference type="AlphaFoldDB" id="A0A2T9Z9G2"/>
<keyword evidence="1" id="KW-0472">Membrane</keyword>
<evidence type="ECO:0000313" key="3">
    <source>
        <dbReference type="Proteomes" id="UP000245609"/>
    </source>
</evidence>
<proteinExistence type="predicted"/>
<keyword evidence="1" id="KW-0812">Transmembrane</keyword>
<sequence length="119" mass="13107">MEKQEISSESQQIKVSPFKRFCGHAFSGITERSSVLVSYDPESLEGTLEPASTAIKNVASLTMVSSGLFFFYWRRRIFQRLNGVVSISGAGPTILAWSGSIILIFGILNMRTNNPARSS</sequence>
<protein>
    <submittedName>
        <fullName evidence="2">Uncharacterized protein</fullName>
    </submittedName>
</protein>
<feature type="transmembrane region" description="Helical" evidence="1">
    <location>
        <begin position="54"/>
        <end position="73"/>
    </location>
</feature>
<dbReference type="OrthoDB" id="5562815at2759"/>
<feature type="transmembrane region" description="Helical" evidence="1">
    <location>
        <begin position="85"/>
        <end position="108"/>
    </location>
</feature>
<keyword evidence="3" id="KW-1185">Reference proteome</keyword>
<keyword evidence="1" id="KW-1133">Transmembrane helix</keyword>